<reference evidence="2 3" key="1">
    <citation type="journal article" date="2013" name="Genome Announc.">
        <title>Draft genome sequence of MKD8, a conjugal recipient Mycobacterium smegmatis strain.</title>
        <authorList>
            <person name="Gray T.A."/>
            <person name="Palumbo M.J."/>
            <person name="Derbyshire K.M."/>
        </authorList>
    </citation>
    <scope>NUCLEOTIDE SEQUENCE [LARGE SCALE GENOMIC DNA]</scope>
    <source>
        <strain evidence="2 3">MKD8</strain>
    </source>
</reference>
<evidence type="ECO:0000313" key="2">
    <source>
        <dbReference type="EMBL" id="AWT54538.1"/>
    </source>
</evidence>
<dbReference type="Pfam" id="PF02627">
    <property type="entry name" value="CMD"/>
    <property type="match status" value="1"/>
</dbReference>
<dbReference type="Proteomes" id="UP000011200">
    <property type="component" value="Chromosome"/>
</dbReference>
<dbReference type="InterPro" id="IPR029032">
    <property type="entry name" value="AhpD-like"/>
</dbReference>
<sequence length="177" mass="20032">MKLEPVPDRQRRAYDPLMSRIGDFPDDDVAGWIQRSPDIGTAMANYTHAVYTKGRLPMRVRELARMVIALDNECVVCQNTRDGEGAAAGVDEELYVRAAEWRTWPGYSPAERVAAEFAHRFATEHTALRDDENFWARAAEHFDPELLTDLALSCAMWLGMGRMLRTLDIGQSCKITL</sequence>
<reference evidence="3" key="2">
    <citation type="submission" date="2018-03" db="EMBL/GenBank/DDBJ databases">
        <authorList>
            <person name="Derbyshire K."/>
            <person name="Gray T.A."/>
            <person name="Champion M."/>
        </authorList>
    </citation>
    <scope>NUCLEOTIDE SEQUENCE [LARGE SCALE GENOMIC DNA]</scope>
    <source>
        <strain evidence="3">MKD8</strain>
    </source>
</reference>
<gene>
    <name evidence="2" type="ORF">D806_035670</name>
</gene>
<dbReference type="PANTHER" id="PTHR34846:SF5">
    <property type="entry name" value="CARBOXYMUCONOLACTONE DECARBOXYLASE-LIKE DOMAIN-CONTAINING PROTEIN"/>
    <property type="match status" value="1"/>
</dbReference>
<feature type="domain" description="Carboxymuconolactone decarboxylase-like" evidence="1">
    <location>
        <begin position="37"/>
        <end position="118"/>
    </location>
</feature>
<proteinExistence type="predicted"/>
<dbReference type="GO" id="GO:0051920">
    <property type="term" value="F:peroxiredoxin activity"/>
    <property type="evidence" value="ECO:0007669"/>
    <property type="project" value="InterPro"/>
</dbReference>
<dbReference type="SUPFAM" id="SSF69118">
    <property type="entry name" value="AhpD-like"/>
    <property type="match status" value="1"/>
</dbReference>
<protein>
    <submittedName>
        <fullName evidence="2">4-carboxymuconolactone decarboxylase domain protein</fullName>
    </submittedName>
</protein>
<dbReference type="Gene3D" id="1.20.1290.10">
    <property type="entry name" value="AhpD-like"/>
    <property type="match status" value="1"/>
</dbReference>
<dbReference type="PANTHER" id="PTHR34846">
    <property type="entry name" value="4-CARBOXYMUCONOLACTONE DECARBOXYLASE FAMILY PROTEIN (AFU_ORTHOLOGUE AFUA_6G11590)"/>
    <property type="match status" value="1"/>
</dbReference>
<accession>A0A2U9PS25</accession>
<dbReference type="AlphaFoldDB" id="A0A2U9PS25"/>
<evidence type="ECO:0000313" key="3">
    <source>
        <dbReference type="Proteomes" id="UP000011200"/>
    </source>
</evidence>
<name>A0A2U9PS25_MYCSE</name>
<dbReference type="InterPro" id="IPR003779">
    <property type="entry name" value="CMD-like"/>
</dbReference>
<dbReference type="EMBL" id="CP027541">
    <property type="protein sequence ID" value="AWT54538.1"/>
    <property type="molecule type" value="Genomic_DNA"/>
</dbReference>
<evidence type="ECO:0000259" key="1">
    <source>
        <dbReference type="Pfam" id="PF02627"/>
    </source>
</evidence>
<organism evidence="2 3">
    <name type="scientific">Mycolicibacterium smegmatis (strain MKD8)</name>
    <name type="common">Mycobacterium smegmatis</name>
    <dbReference type="NCBI Taxonomy" id="1214915"/>
    <lineage>
        <taxon>Bacteria</taxon>
        <taxon>Bacillati</taxon>
        <taxon>Actinomycetota</taxon>
        <taxon>Actinomycetes</taxon>
        <taxon>Mycobacteriales</taxon>
        <taxon>Mycobacteriaceae</taxon>
        <taxon>Mycolicibacterium</taxon>
    </lineage>
</organism>